<evidence type="ECO:0000256" key="1">
    <source>
        <dbReference type="SAM" id="MobiDB-lite"/>
    </source>
</evidence>
<evidence type="ECO:0000259" key="2">
    <source>
        <dbReference type="Pfam" id="PF03537"/>
    </source>
</evidence>
<name>A0A348G044_9HYPH</name>
<dbReference type="KEGG" id="blag:BLTE_16120"/>
<protein>
    <recommendedName>
        <fullName evidence="2">Glycoside-hydrolase family GH114 TIM-barrel domain-containing protein</fullName>
    </recommendedName>
</protein>
<dbReference type="InterPro" id="IPR017853">
    <property type="entry name" value="GH"/>
</dbReference>
<evidence type="ECO:0000313" key="3">
    <source>
        <dbReference type="EMBL" id="BBF92927.1"/>
    </source>
</evidence>
<organism evidence="3 4">
    <name type="scientific">Blastochloris tepida</name>
    <dbReference type="NCBI Taxonomy" id="2233851"/>
    <lineage>
        <taxon>Bacteria</taxon>
        <taxon>Pseudomonadati</taxon>
        <taxon>Pseudomonadota</taxon>
        <taxon>Alphaproteobacteria</taxon>
        <taxon>Hyphomicrobiales</taxon>
        <taxon>Blastochloridaceae</taxon>
        <taxon>Blastochloris</taxon>
    </lineage>
</organism>
<feature type="region of interest" description="Disordered" evidence="1">
    <location>
        <begin position="220"/>
        <end position="363"/>
    </location>
</feature>
<feature type="compositionally biased region" description="Low complexity" evidence="1">
    <location>
        <begin position="267"/>
        <end position="296"/>
    </location>
</feature>
<dbReference type="InterPro" id="IPR013785">
    <property type="entry name" value="Aldolase_TIM"/>
</dbReference>
<sequence length="408" mass="41696">MTAGAGDVLGYFCLGEAENYRSYFKSLPKSVLGPVDPDWAGNYQVAYWSTEWKSVAKAEIARMVQAGYDGVYFDVIDEYEMAWAKKNAPGGDAAGAMKSLVKELSAYAKSLDPDFKVWVNGGEGLLTDASYVKAVDGLFKENLFYDFDGSNKIAAADTQYSLDLLKYATNAGKPVVAIEYVAGNATKVADVHAKAAKAGIGSYVAELELDGINLADNPVTTSGGSTGSSTGTGTGGTVTTNPGSTDSGSDSGSTDAGSGTGTGTNGSGTRRNSGSGSTSFGRRNGSSATDTDSGTSSSGGGSSTRRTSLGSSRSSPSVTSSGDSTRTTTSSGTSSRLLGTPTTLGYSSDTTSSDTTSAASAGTGRSRLALLNQYAASSFDTAGAFQSRTASQDRASESLIQITQSQHR</sequence>
<reference evidence="3 4" key="1">
    <citation type="submission" date="2018-08" db="EMBL/GenBank/DDBJ databases">
        <title>Complete genome sequencing of Blastochloris tepida GI.</title>
        <authorList>
            <person name="Tsukatani Y."/>
            <person name="Mori H."/>
        </authorList>
    </citation>
    <scope>NUCLEOTIDE SEQUENCE [LARGE SCALE GENOMIC DNA]</scope>
    <source>
        <strain evidence="3 4">GI</strain>
    </source>
</reference>
<dbReference type="InterPro" id="IPR016062">
    <property type="entry name" value="TM1410-rel"/>
</dbReference>
<evidence type="ECO:0000313" key="4">
    <source>
        <dbReference type="Proteomes" id="UP000266934"/>
    </source>
</evidence>
<dbReference type="Gene3D" id="3.20.20.70">
    <property type="entry name" value="Aldolase class I"/>
    <property type="match status" value="1"/>
</dbReference>
<feature type="compositionally biased region" description="Low complexity" evidence="1">
    <location>
        <begin position="303"/>
        <end position="363"/>
    </location>
</feature>
<dbReference type="EMBL" id="AP018907">
    <property type="protein sequence ID" value="BBF92927.1"/>
    <property type="molecule type" value="Genomic_DNA"/>
</dbReference>
<dbReference type="InterPro" id="IPR004352">
    <property type="entry name" value="GH114_TIM-barrel"/>
</dbReference>
<gene>
    <name evidence="3" type="ORF">BLTE_16120</name>
</gene>
<dbReference type="PANTHER" id="PTHR35882:SF2">
    <property type="entry name" value="PELA"/>
    <property type="match status" value="1"/>
</dbReference>
<dbReference type="PANTHER" id="PTHR35882">
    <property type="entry name" value="PELA"/>
    <property type="match status" value="1"/>
</dbReference>
<feature type="region of interest" description="Disordered" evidence="1">
    <location>
        <begin position="384"/>
        <end position="408"/>
    </location>
</feature>
<dbReference type="SUPFAM" id="SSF51445">
    <property type="entry name" value="(Trans)glycosidases"/>
    <property type="match status" value="1"/>
</dbReference>
<proteinExistence type="predicted"/>
<dbReference type="PRINTS" id="PR01545">
    <property type="entry name" value="THEMAYE10DUF"/>
</dbReference>
<accession>A0A348G044</accession>
<dbReference type="AlphaFoldDB" id="A0A348G044"/>
<keyword evidence="4" id="KW-1185">Reference proteome</keyword>
<feature type="compositionally biased region" description="Low complexity" evidence="1">
    <location>
        <begin position="237"/>
        <end position="257"/>
    </location>
</feature>
<feature type="domain" description="Glycoside-hydrolase family GH114 TIM-barrel" evidence="2">
    <location>
        <begin position="7"/>
        <end position="210"/>
    </location>
</feature>
<dbReference type="Pfam" id="PF03537">
    <property type="entry name" value="Glyco_hydro_114"/>
    <property type="match status" value="1"/>
</dbReference>
<dbReference type="Proteomes" id="UP000266934">
    <property type="component" value="Chromosome"/>
</dbReference>
<feature type="compositionally biased region" description="Gly residues" evidence="1">
    <location>
        <begin position="224"/>
        <end position="236"/>
    </location>
</feature>